<dbReference type="GO" id="GO:0008270">
    <property type="term" value="F:zinc ion binding"/>
    <property type="evidence" value="ECO:0007669"/>
    <property type="project" value="UniProtKB-KW"/>
</dbReference>
<name>A0A7D3UVI6_9VIRU</name>
<proteinExistence type="predicted"/>
<evidence type="ECO:0000313" key="5">
    <source>
        <dbReference type="EMBL" id="QKF94074.1"/>
    </source>
</evidence>
<dbReference type="InterPro" id="IPR050652">
    <property type="entry name" value="AN1_A20_ZnFinger"/>
</dbReference>
<organism evidence="5 6">
    <name type="scientific">Fadolivirus FV1/VV64</name>
    <dbReference type="NCBI Taxonomy" id="3070911"/>
    <lineage>
        <taxon>Viruses</taxon>
        <taxon>Varidnaviria</taxon>
        <taxon>Bamfordvirae</taxon>
        <taxon>Nucleocytoviricota</taxon>
        <taxon>Megaviricetes</taxon>
        <taxon>Imitervirales</taxon>
        <taxon>Mimiviridae</taxon>
        <taxon>Klosneuvirinae</taxon>
        <taxon>Fadolivirus</taxon>
        <taxon>Fadolivirus algeromassiliense</taxon>
    </lineage>
</organism>
<keyword evidence="3" id="KW-0862">Zinc</keyword>
<dbReference type="Gene3D" id="4.10.1110.10">
    <property type="entry name" value="AN1-like Zinc finger"/>
    <property type="match status" value="1"/>
</dbReference>
<evidence type="ECO:0000256" key="1">
    <source>
        <dbReference type="ARBA" id="ARBA00022723"/>
    </source>
</evidence>
<dbReference type="PANTHER" id="PTHR10634">
    <property type="entry name" value="AN1-TYPE ZINC FINGER PROTEIN"/>
    <property type="match status" value="1"/>
</dbReference>
<keyword evidence="1" id="KW-0479">Metal-binding</keyword>
<dbReference type="Pfam" id="PF01428">
    <property type="entry name" value="zf-AN1"/>
    <property type="match status" value="1"/>
</dbReference>
<dbReference type="PROSITE" id="PS51039">
    <property type="entry name" value="ZF_AN1"/>
    <property type="match status" value="1"/>
</dbReference>
<keyword evidence="2" id="KW-0863">Zinc-finger</keyword>
<reference evidence="5 6" key="1">
    <citation type="submission" date="2020-04" db="EMBL/GenBank/DDBJ databases">
        <title>Advantages and limits of metagenomic assembly and binning of a giant virus.</title>
        <authorList>
            <person name="Schulz F."/>
            <person name="Andreani J."/>
            <person name="Francis R."/>
            <person name="Boudjemaa H."/>
            <person name="Bou Khalil J.Y."/>
            <person name="Lee J."/>
            <person name="La Scola B."/>
            <person name="Woyke T."/>
        </authorList>
    </citation>
    <scope>NUCLEOTIDE SEQUENCE [LARGE SCALE GENOMIC DNA]</scope>
    <source>
        <strain evidence="5 6">FV1/VV64</strain>
    </source>
</reference>
<accession>A0A7D3UVI6</accession>
<evidence type="ECO:0000256" key="3">
    <source>
        <dbReference type="ARBA" id="ARBA00022833"/>
    </source>
</evidence>
<dbReference type="InterPro" id="IPR000058">
    <property type="entry name" value="Znf_AN1"/>
</dbReference>
<evidence type="ECO:0000259" key="4">
    <source>
        <dbReference type="PROSITE" id="PS51039"/>
    </source>
</evidence>
<dbReference type="SUPFAM" id="SSF118310">
    <property type="entry name" value="AN1-like Zinc finger"/>
    <property type="match status" value="1"/>
</dbReference>
<dbReference type="SMART" id="SM00154">
    <property type="entry name" value="ZnF_AN1"/>
    <property type="match status" value="1"/>
</dbReference>
<evidence type="ECO:0000313" key="6">
    <source>
        <dbReference type="Proteomes" id="UP001162001"/>
    </source>
</evidence>
<gene>
    <name evidence="5" type="ORF">Fadolivirus_1_616</name>
</gene>
<dbReference type="EMBL" id="MT418680">
    <property type="protein sequence ID" value="QKF94074.1"/>
    <property type="molecule type" value="Genomic_DNA"/>
</dbReference>
<dbReference type="Proteomes" id="UP001162001">
    <property type="component" value="Segment"/>
</dbReference>
<dbReference type="InterPro" id="IPR035896">
    <property type="entry name" value="AN1-like_Znf"/>
</dbReference>
<sequence length="128" mass="14720">METHNGTQYRDNNFQPMAQKKDDIDLNIMNSNENKQTHHINTIDPQIFTNADTIANINVKDPNKCNLENCNKKLGLLDSTMKCKCGNTYCAKHRFSDKHNCSFDYKKEGREKIEKSLNKVVATKITPI</sequence>
<evidence type="ECO:0000256" key="2">
    <source>
        <dbReference type="ARBA" id="ARBA00022771"/>
    </source>
</evidence>
<keyword evidence="6" id="KW-1185">Reference proteome</keyword>
<feature type="domain" description="AN1-type" evidence="4">
    <location>
        <begin position="59"/>
        <end position="109"/>
    </location>
</feature>
<protein>
    <submittedName>
        <fullName evidence="5">AN1-like zinc finger protein</fullName>
    </submittedName>
</protein>